<proteinExistence type="predicted"/>
<dbReference type="EnsemblPlants" id="AVESA.00010b.r2.4AG0614290.3">
    <property type="protein sequence ID" value="AVESA.00010b.r2.4AG0614290.3.CDS"/>
    <property type="gene ID" value="AVESA.00010b.r2.4AG0614290"/>
</dbReference>
<name>A0ACD5WCN5_AVESA</name>
<accession>A0ACD5WCN5</accession>
<reference evidence="1" key="1">
    <citation type="submission" date="2021-05" db="EMBL/GenBank/DDBJ databases">
        <authorList>
            <person name="Scholz U."/>
            <person name="Mascher M."/>
            <person name="Fiebig A."/>
        </authorList>
    </citation>
    <scope>NUCLEOTIDE SEQUENCE [LARGE SCALE GENOMIC DNA]</scope>
</reference>
<organism evidence="1 2">
    <name type="scientific">Avena sativa</name>
    <name type="common">Oat</name>
    <dbReference type="NCBI Taxonomy" id="4498"/>
    <lineage>
        <taxon>Eukaryota</taxon>
        <taxon>Viridiplantae</taxon>
        <taxon>Streptophyta</taxon>
        <taxon>Embryophyta</taxon>
        <taxon>Tracheophyta</taxon>
        <taxon>Spermatophyta</taxon>
        <taxon>Magnoliopsida</taxon>
        <taxon>Liliopsida</taxon>
        <taxon>Poales</taxon>
        <taxon>Poaceae</taxon>
        <taxon>BOP clade</taxon>
        <taxon>Pooideae</taxon>
        <taxon>Poodae</taxon>
        <taxon>Poeae</taxon>
        <taxon>Poeae Chloroplast Group 1 (Aveneae type)</taxon>
        <taxon>Aveninae</taxon>
        <taxon>Avena</taxon>
    </lineage>
</organism>
<sequence length="386" mass="40328">MASSSSATSGGDRPPSGGTGSGTLPSQAHAEWAASMQAYYAAAASSAGHPYAAWAAQQQHGLLAAAPGTVYGAPVPFHLYYAHASMAAVAPYPAVEAASAATKGKRKTRRATSGEGASSSGSGDAGSQGSSEKGDAAADQKVPRWADNPSVLLFFLMELVDSYVLLQFVQGSSSSTKRIKSGSATTEGEPSQAATAENPVTEPPSVGKGRSASKLSVSAPGRATLPNAAPTLNIGMDPWSTSPSVVTPSGQGEANAAASSQSNGSLSLMDERELKRERRKQSNRDSARRSRLRKQQECEELAQKVSDLTACNGTLRSELDQLKKDCEDMEAENKQLMDEMLRRDDKILQSEGRSVITTLSIQVEASQAHNGENGELHKNSNNNTKG</sequence>
<reference evidence="1" key="2">
    <citation type="submission" date="2025-09" db="UniProtKB">
        <authorList>
            <consortium name="EnsemblPlants"/>
        </authorList>
    </citation>
    <scope>IDENTIFICATION</scope>
</reference>
<protein>
    <submittedName>
        <fullName evidence="1">Uncharacterized protein</fullName>
    </submittedName>
</protein>
<evidence type="ECO:0000313" key="1">
    <source>
        <dbReference type="EnsemblPlants" id="AVESA.00010b.r2.4AG0614290.3.CDS"/>
    </source>
</evidence>
<keyword evidence="2" id="KW-1185">Reference proteome</keyword>
<evidence type="ECO:0000313" key="2">
    <source>
        <dbReference type="Proteomes" id="UP001732700"/>
    </source>
</evidence>
<dbReference type="Proteomes" id="UP001732700">
    <property type="component" value="Chromosome 4A"/>
</dbReference>